<dbReference type="InterPro" id="IPR002173">
    <property type="entry name" value="Carboh/pur_kinase_PfkB_CS"/>
</dbReference>
<sequence>MGEALVDLILTPDGAVGAIAGGGPFNMARTIARLEVPVSFAGGISDDAFGVRLTELLIADGVRLPLPARHGLLTTLALAEVDNSGAATYRFYTEGTAAPAISADDITVDSQTQVLAVGTLGLVLEPMASTVESLVAAAADETLVFLDPNCRPATVTDRDAYLARLARVLTRADVIKVSRDDLNYICGRDVHANPIHAARGLLAGDTALVLFTDGSEIVHIITRSADIEVPVAPIEIVDTVGAGDAFGGAFIAYWAASGRTRADLGDLDAVRRCVEKAIDVAAITCQRVGADPPHLHELA</sequence>
<reference evidence="8" key="1">
    <citation type="submission" date="2020-05" db="EMBL/GenBank/DDBJ databases">
        <authorList>
            <person name="Chiriac C."/>
            <person name="Salcher M."/>
            <person name="Ghai R."/>
            <person name="Kavagutti S V."/>
        </authorList>
    </citation>
    <scope>NUCLEOTIDE SEQUENCE</scope>
</reference>
<dbReference type="EMBL" id="CAFBPU010000084">
    <property type="protein sequence ID" value="CAB5040730.1"/>
    <property type="molecule type" value="Genomic_DNA"/>
</dbReference>
<dbReference type="AlphaFoldDB" id="A0A6J7SKE5"/>
<proteinExistence type="inferred from homology"/>
<dbReference type="EMBL" id="CAFBND010000023">
    <property type="protein sequence ID" value="CAB4936925.1"/>
    <property type="molecule type" value="Genomic_DNA"/>
</dbReference>
<dbReference type="InterPro" id="IPR029056">
    <property type="entry name" value="Ribokinase-like"/>
</dbReference>
<feature type="domain" description="Carbohydrate kinase PfkB" evidence="6">
    <location>
        <begin position="2"/>
        <end position="292"/>
    </location>
</feature>
<comment type="similarity">
    <text evidence="1">Belongs to the carbohydrate kinase PfkB family.</text>
</comment>
<protein>
    <submittedName>
        <fullName evidence="8">Unannotated protein</fullName>
    </submittedName>
</protein>
<dbReference type="InterPro" id="IPR011611">
    <property type="entry name" value="PfkB_dom"/>
</dbReference>
<evidence type="ECO:0000256" key="1">
    <source>
        <dbReference type="ARBA" id="ARBA00010688"/>
    </source>
</evidence>
<keyword evidence="3" id="KW-0547">Nucleotide-binding</keyword>
<dbReference type="PROSITE" id="PS00584">
    <property type="entry name" value="PFKB_KINASES_2"/>
    <property type="match status" value="1"/>
</dbReference>
<dbReference type="Gene3D" id="3.40.1190.20">
    <property type="match status" value="1"/>
</dbReference>
<accession>A0A6J7SKE5</accession>
<dbReference type="InterPro" id="IPR050306">
    <property type="entry name" value="PfkB_Carbo_kinase"/>
</dbReference>
<evidence type="ECO:0000313" key="8">
    <source>
        <dbReference type="EMBL" id="CAB5040730.1"/>
    </source>
</evidence>
<keyword evidence="2" id="KW-0808">Transferase</keyword>
<evidence type="ECO:0000256" key="2">
    <source>
        <dbReference type="ARBA" id="ARBA00022679"/>
    </source>
</evidence>
<dbReference type="GO" id="GO:0005524">
    <property type="term" value="F:ATP binding"/>
    <property type="evidence" value="ECO:0007669"/>
    <property type="project" value="UniProtKB-KW"/>
</dbReference>
<dbReference type="PANTHER" id="PTHR43085:SF1">
    <property type="entry name" value="PSEUDOURIDINE KINASE-RELATED"/>
    <property type="match status" value="1"/>
</dbReference>
<evidence type="ECO:0000256" key="3">
    <source>
        <dbReference type="ARBA" id="ARBA00022741"/>
    </source>
</evidence>
<dbReference type="PANTHER" id="PTHR43085">
    <property type="entry name" value="HEXOKINASE FAMILY MEMBER"/>
    <property type="match status" value="1"/>
</dbReference>
<evidence type="ECO:0000259" key="6">
    <source>
        <dbReference type="Pfam" id="PF00294"/>
    </source>
</evidence>
<name>A0A6J7SKE5_9ZZZZ</name>
<evidence type="ECO:0000313" key="7">
    <source>
        <dbReference type="EMBL" id="CAB4936925.1"/>
    </source>
</evidence>
<keyword evidence="5" id="KW-0067">ATP-binding</keyword>
<evidence type="ECO:0000256" key="5">
    <source>
        <dbReference type="ARBA" id="ARBA00022840"/>
    </source>
</evidence>
<organism evidence="8">
    <name type="scientific">freshwater metagenome</name>
    <dbReference type="NCBI Taxonomy" id="449393"/>
    <lineage>
        <taxon>unclassified sequences</taxon>
        <taxon>metagenomes</taxon>
        <taxon>ecological metagenomes</taxon>
    </lineage>
</organism>
<dbReference type="Pfam" id="PF00294">
    <property type="entry name" value="PfkB"/>
    <property type="match status" value="1"/>
</dbReference>
<gene>
    <name evidence="7" type="ORF">UFOPK3752_00792</name>
    <name evidence="8" type="ORF">UFOPK4150_02380</name>
</gene>
<dbReference type="GO" id="GO:0016301">
    <property type="term" value="F:kinase activity"/>
    <property type="evidence" value="ECO:0007669"/>
    <property type="project" value="UniProtKB-KW"/>
</dbReference>
<dbReference type="SUPFAM" id="SSF53613">
    <property type="entry name" value="Ribokinase-like"/>
    <property type="match status" value="1"/>
</dbReference>
<keyword evidence="4" id="KW-0418">Kinase</keyword>
<evidence type="ECO:0000256" key="4">
    <source>
        <dbReference type="ARBA" id="ARBA00022777"/>
    </source>
</evidence>